<evidence type="ECO:0000256" key="2">
    <source>
        <dbReference type="ARBA" id="ARBA00022801"/>
    </source>
</evidence>
<feature type="domain" description="Peptidase M20 dimerisation" evidence="4">
    <location>
        <begin position="182"/>
        <end position="291"/>
    </location>
</feature>
<dbReference type="CDD" id="cd03894">
    <property type="entry name" value="M20_ArgE"/>
    <property type="match status" value="1"/>
</dbReference>
<dbReference type="Gene3D" id="3.30.70.360">
    <property type="match status" value="1"/>
</dbReference>
<dbReference type="Proteomes" id="UP000216361">
    <property type="component" value="Unassembled WGS sequence"/>
</dbReference>
<dbReference type="PANTHER" id="PTHR43808:SF31">
    <property type="entry name" value="N-ACETYL-L-CITRULLINE DEACETYLASE"/>
    <property type="match status" value="1"/>
</dbReference>
<dbReference type="Pfam" id="PF07687">
    <property type="entry name" value="M20_dimer"/>
    <property type="match status" value="1"/>
</dbReference>
<reference evidence="5 6" key="1">
    <citation type="submission" date="2017-07" db="EMBL/GenBank/DDBJ databases">
        <title>Elstera cyanobacteriorum sp. nov., a novel bacterium isolated from cyanobacterial aggregates in a eutrophic lake.</title>
        <authorList>
            <person name="Cai H."/>
        </authorList>
    </citation>
    <scope>NUCLEOTIDE SEQUENCE [LARGE SCALE GENOMIC DNA]</scope>
    <source>
        <strain evidence="5 6">TH019</strain>
    </source>
</reference>
<dbReference type="Gene3D" id="3.40.630.10">
    <property type="entry name" value="Zn peptidases"/>
    <property type="match status" value="1"/>
</dbReference>
<dbReference type="GO" id="GO:0008777">
    <property type="term" value="F:acetylornithine deacetylase activity"/>
    <property type="evidence" value="ECO:0007669"/>
    <property type="project" value="TreeGrafter"/>
</dbReference>
<dbReference type="EMBL" id="NOXS01000031">
    <property type="protein sequence ID" value="OYQ19455.1"/>
    <property type="molecule type" value="Genomic_DNA"/>
</dbReference>
<evidence type="ECO:0000313" key="6">
    <source>
        <dbReference type="Proteomes" id="UP000216361"/>
    </source>
</evidence>
<dbReference type="InterPro" id="IPR011650">
    <property type="entry name" value="Peptidase_M20_dimer"/>
</dbReference>
<comment type="caution">
    <text evidence="5">The sequence shown here is derived from an EMBL/GenBank/DDBJ whole genome shotgun (WGS) entry which is preliminary data.</text>
</comment>
<evidence type="ECO:0000256" key="1">
    <source>
        <dbReference type="ARBA" id="ARBA00022723"/>
    </source>
</evidence>
<sequence>MLTGTREKAAMASATLPLLETLIGFDTVSRNSNLGLIEWLRDHFAALGVSATLVTDKTGTKANLWATIGPEVDGGIILSGHTDVVPVDGQAWTSDPFKAVIRDGNLYGRGACDMKGFVAAATAIAETARNAPLRRPLHFAFSYDEEVGCIGVRDLLTFLDTLPYRPAGVIVGEPTEMKIVLGHKGKRAWCCTVKGHAVHSSRAPEGVNAVEGAARLIAEIAGISAEVRRNDQPDDGFDVPFTTLLTTVMEGGMSTNTVPDLARFVFECRHLPDTDPEAIFARIQAFTDTNLATDRQRAEILFEEITNYPGLAADPADGFVAAMSRFACTAVPPKVAYGTEAGLFQRAGIPALVCGPGSIAQAHRPDEFCALDQLAACDTFLAQVVESLTV</sequence>
<evidence type="ECO:0000259" key="4">
    <source>
        <dbReference type="Pfam" id="PF07687"/>
    </source>
</evidence>
<evidence type="ECO:0000313" key="5">
    <source>
        <dbReference type="EMBL" id="OYQ19455.1"/>
    </source>
</evidence>
<dbReference type="AlphaFoldDB" id="A0A255XSP2"/>
<name>A0A255XSP2_9PROT</name>
<dbReference type="NCBIfam" id="NF005710">
    <property type="entry name" value="PRK07522.1"/>
    <property type="match status" value="1"/>
</dbReference>
<dbReference type="OrthoDB" id="9809784at2"/>
<dbReference type="InterPro" id="IPR036264">
    <property type="entry name" value="Bact_exopeptidase_dim_dom"/>
</dbReference>
<keyword evidence="2" id="KW-0378">Hydrolase</keyword>
<proteinExistence type="predicted"/>
<protein>
    <submittedName>
        <fullName evidence="5">Acetylornithine deacetylase</fullName>
    </submittedName>
</protein>
<dbReference type="GO" id="GO:0006526">
    <property type="term" value="P:L-arginine biosynthetic process"/>
    <property type="evidence" value="ECO:0007669"/>
    <property type="project" value="InterPro"/>
</dbReference>
<dbReference type="PANTHER" id="PTHR43808">
    <property type="entry name" value="ACETYLORNITHINE DEACETYLASE"/>
    <property type="match status" value="1"/>
</dbReference>
<accession>A0A255XSP2</accession>
<dbReference type="Pfam" id="PF01546">
    <property type="entry name" value="Peptidase_M20"/>
    <property type="match status" value="1"/>
</dbReference>
<keyword evidence="6" id="KW-1185">Reference proteome</keyword>
<organism evidence="5 6">
    <name type="scientific">Elstera cyanobacteriorum</name>
    <dbReference type="NCBI Taxonomy" id="2022747"/>
    <lineage>
        <taxon>Bacteria</taxon>
        <taxon>Pseudomonadati</taxon>
        <taxon>Pseudomonadota</taxon>
        <taxon>Alphaproteobacteria</taxon>
        <taxon>Rhodospirillales</taxon>
        <taxon>Rhodospirillaceae</taxon>
        <taxon>Elstera</taxon>
    </lineage>
</organism>
<dbReference type="NCBIfam" id="TIGR01892">
    <property type="entry name" value="AcOrn-deacetyl"/>
    <property type="match status" value="1"/>
</dbReference>
<dbReference type="SUPFAM" id="SSF55031">
    <property type="entry name" value="Bacterial exopeptidase dimerisation domain"/>
    <property type="match status" value="1"/>
</dbReference>
<dbReference type="GO" id="GO:0046872">
    <property type="term" value="F:metal ion binding"/>
    <property type="evidence" value="ECO:0007669"/>
    <property type="project" value="UniProtKB-KW"/>
</dbReference>
<dbReference type="SUPFAM" id="SSF53187">
    <property type="entry name" value="Zn-dependent exopeptidases"/>
    <property type="match status" value="1"/>
</dbReference>
<keyword evidence="3" id="KW-0170">Cobalt</keyword>
<dbReference type="InterPro" id="IPR002933">
    <property type="entry name" value="Peptidase_M20"/>
</dbReference>
<dbReference type="InterPro" id="IPR050072">
    <property type="entry name" value="Peptidase_M20A"/>
</dbReference>
<keyword evidence="1" id="KW-0479">Metal-binding</keyword>
<dbReference type="InterPro" id="IPR010169">
    <property type="entry name" value="AcOrn-deacetyl"/>
</dbReference>
<gene>
    <name evidence="5" type="primary">argE</name>
    <name evidence="5" type="ORF">CHR90_08535</name>
</gene>
<evidence type="ECO:0000256" key="3">
    <source>
        <dbReference type="ARBA" id="ARBA00023285"/>
    </source>
</evidence>